<dbReference type="Proteomes" id="UP000292859">
    <property type="component" value="Unassembled WGS sequence"/>
</dbReference>
<dbReference type="InterPro" id="IPR009003">
    <property type="entry name" value="Peptidase_S1_PA"/>
</dbReference>
<dbReference type="GO" id="GO:0008233">
    <property type="term" value="F:peptidase activity"/>
    <property type="evidence" value="ECO:0007669"/>
    <property type="project" value="UniProtKB-KW"/>
</dbReference>
<sequence length="360" mass="39239">MMNKGGLHKALQSAFPLRERMAMMLGLRFDRNYAALAAPAPLDVEYWNIIVQVNAEGWLDALARAAHETVPGNPDLARLILDGGLTSVPPAPKATILPRANDQALQRLVRLNNDFINIAQFRERLSALEGQTCRIEVDGSPPVAWGTGFLVGPDLVMTNHHVVQTIPGDRIVTCRFDYLTDAAGITVRAGTVVPSAPDWLVNSRPADPADVSLNDTDIPAPDNLDFALIRLSRPVGNEPRQGVEGPDNPPRGWMGIDPALTAKPDDDLLILQHPKGSPLKLGIGRLTTLHGDGLRWRHDVMTEDGSSGSPVLNGQLDLIGLHHGGDPNEFRTARFNQAVPMARIVAWLQDKIDPFWTKTP</sequence>
<dbReference type="InterPro" id="IPR043504">
    <property type="entry name" value="Peptidase_S1_PA_chymotrypsin"/>
</dbReference>
<keyword evidence="3" id="KW-1185">Reference proteome</keyword>
<organism evidence="2 3">
    <name type="scientific">Paracoccus sediminis</name>
    <dbReference type="NCBI Taxonomy" id="1214787"/>
    <lineage>
        <taxon>Bacteria</taxon>
        <taxon>Pseudomonadati</taxon>
        <taxon>Pseudomonadota</taxon>
        <taxon>Alphaproteobacteria</taxon>
        <taxon>Rhodobacterales</taxon>
        <taxon>Paracoccaceae</taxon>
        <taxon>Paracoccus</taxon>
    </lineage>
</organism>
<evidence type="ECO:0000259" key="1">
    <source>
        <dbReference type="Pfam" id="PF19955"/>
    </source>
</evidence>
<accession>A0ABY1YJ53</accession>
<comment type="caution">
    <text evidence="2">The sequence shown here is derived from an EMBL/GenBank/DDBJ whole genome shotgun (WGS) entry which is preliminary data.</text>
</comment>
<name>A0ABY1YJ53_9RHOB</name>
<evidence type="ECO:0000313" key="2">
    <source>
        <dbReference type="EMBL" id="TBN50905.1"/>
    </source>
</evidence>
<gene>
    <name evidence="2" type="ORF">EYF88_08315</name>
</gene>
<dbReference type="SUPFAM" id="SSF50494">
    <property type="entry name" value="Trypsin-like serine proteases"/>
    <property type="match status" value="1"/>
</dbReference>
<dbReference type="InterPro" id="IPR045430">
    <property type="entry name" value="EAD1"/>
</dbReference>
<dbReference type="RefSeq" id="WP_089387727.1">
    <property type="nucleotide sequence ID" value="NZ_FZNM01000004.1"/>
</dbReference>
<feature type="domain" description="Effector-associated" evidence="1">
    <location>
        <begin position="6"/>
        <end position="80"/>
    </location>
</feature>
<dbReference type="EMBL" id="SIRL01000004">
    <property type="protein sequence ID" value="TBN50905.1"/>
    <property type="molecule type" value="Genomic_DNA"/>
</dbReference>
<dbReference type="GO" id="GO:0006508">
    <property type="term" value="P:proteolysis"/>
    <property type="evidence" value="ECO:0007669"/>
    <property type="project" value="UniProtKB-KW"/>
</dbReference>
<dbReference type="Pfam" id="PF19955">
    <property type="entry name" value="EAD1"/>
    <property type="match status" value="1"/>
</dbReference>
<reference evidence="2 3" key="1">
    <citation type="submission" date="2019-02" db="EMBL/GenBank/DDBJ databases">
        <authorList>
            <person name="Zhang G."/>
        </authorList>
    </citation>
    <scope>NUCLEOTIDE SEQUENCE [LARGE SCALE GENOMIC DNA]</scope>
    <source>
        <strain evidence="2 3">CMB17</strain>
    </source>
</reference>
<proteinExistence type="predicted"/>
<protein>
    <submittedName>
        <fullName evidence="2">Serine protease</fullName>
    </submittedName>
</protein>
<evidence type="ECO:0000313" key="3">
    <source>
        <dbReference type="Proteomes" id="UP000292859"/>
    </source>
</evidence>
<dbReference type="Gene3D" id="2.40.10.10">
    <property type="entry name" value="Trypsin-like serine proteases"/>
    <property type="match status" value="2"/>
</dbReference>
<keyword evidence="2" id="KW-0645">Protease</keyword>
<dbReference type="Pfam" id="PF13365">
    <property type="entry name" value="Trypsin_2"/>
    <property type="match status" value="1"/>
</dbReference>
<keyword evidence="2" id="KW-0378">Hydrolase</keyword>